<accession>A0A1I8A4M5</accession>
<proteinExistence type="predicted"/>
<evidence type="ECO:0000313" key="3">
    <source>
        <dbReference type="WBParaSite" id="L893_g32810.t1"/>
    </source>
</evidence>
<evidence type="ECO:0000313" key="2">
    <source>
        <dbReference type="Proteomes" id="UP000095287"/>
    </source>
</evidence>
<keyword evidence="1" id="KW-0812">Transmembrane</keyword>
<evidence type="ECO:0000256" key="1">
    <source>
        <dbReference type="SAM" id="Phobius"/>
    </source>
</evidence>
<keyword evidence="2" id="KW-1185">Reference proteome</keyword>
<dbReference type="AlphaFoldDB" id="A0A1I8A4M5"/>
<organism evidence="2 3">
    <name type="scientific">Steinernema glaseri</name>
    <dbReference type="NCBI Taxonomy" id="37863"/>
    <lineage>
        <taxon>Eukaryota</taxon>
        <taxon>Metazoa</taxon>
        <taxon>Ecdysozoa</taxon>
        <taxon>Nematoda</taxon>
        <taxon>Chromadorea</taxon>
        <taxon>Rhabditida</taxon>
        <taxon>Tylenchina</taxon>
        <taxon>Panagrolaimomorpha</taxon>
        <taxon>Strongyloidoidea</taxon>
        <taxon>Steinernematidae</taxon>
        <taxon>Steinernema</taxon>
    </lineage>
</organism>
<dbReference type="WBParaSite" id="L893_g32810.t1">
    <property type="protein sequence ID" value="L893_g32810.t1"/>
    <property type="gene ID" value="L893_g32810"/>
</dbReference>
<name>A0A1I8A4M5_9BILA</name>
<protein>
    <submittedName>
        <fullName evidence="3">Transmembrane protein</fullName>
    </submittedName>
</protein>
<feature type="transmembrane region" description="Helical" evidence="1">
    <location>
        <begin position="87"/>
        <end position="110"/>
    </location>
</feature>
<sequence length="111" mass="12806">MVADVSKKMNKQIAHTAIRYAGNHRILQNRALVPVRQAALNMATWPKLKKLEIRYSTRRHRRPTVKESSLPSSATQAAKQNRTLCEFLPAIFLGYLVGKFLTIFLDIWIWT</sequence>
<reference evidence="3" key="1">
    <citation type="submission" date="2016-11" db="UniProtKB">
        <authorList>
            <consortium name="WormBaseParasite"/>
        </authorList>
    </citation>
    <scope>IDENTIFICATION</scope>
</reference>
<keyword evidence="1" id="KW-0472">Membrane</keyword>
<dbReference type="Proteomes" id="UP000095287">
    <property type="component" value="Unplaced"/>
</dbReference>
<keyword evidence="1" id="KW-1133">Transmembrane helix</keyword>